<organism evidence="2 3">
    <name type="scientific">Anaerobacillus alkaliphilus</name>
    <dbReference type="NCBI Taxonomy" id="1548597"/>
    <lineage>
        <taxon>Bacteria</taxon>
        <taxon>Bacillati</taxon>
        <taxon>Bacillota</taxon>
        <taxon>Bacilli</taxon>
        <taxon>Bacillales</taxon>
        <taxon>Bacillaceae</taxon>
        <taxon>Anaerobacillus</taxon>
    </lineage>
</organism>
<dbReference type="GO" id="GO:0016020">
    <property type="term" value="C:membrane"/>
    <property type="evidence" value="ECO:0007669"/>
    <property type="project" value="TreeGrafter"/>
</dbReference>
<evidence type="ECO:0000313" key="2">
    <source>
        <dbReference type="EMBL" id="RXJ04590.1"/>
    </source>
</evidence>
<reference evidence="2 3" key="1">
    <citation type="journal article" date="2019" name="Int. J. Syst. Evol. Microbiol.">
        <title>Anaerobacillus alkaliphilus sp. nov., a novel alkaliphilic and moderately halophilic bacterium.</title>
        <authorList>
            <person name="Borsodi A.K."/>
            <person name="Aszalos J.M."/>
            <person name="Bihari P."/>
            <person name="Nagy I."/>
            <person name="Schumann P."/>
            <person name="Sproer C."/>
            <person name="Kovacs A.L."/>
            <person name="Boka K."/>
            <person name="Dobosy P."/>
            <person name="Ovari M."/>
            <person name="Szili-Kovacs T."/>
            <person name="Toth E."/>
        </authorList>
    </citation>
    <scope>NUCLEOTIDE SEQUENCE [LARGE SCALE GENOMIC DNA]</scope>
    <source>
        <strain evidence="2 3">B16-10</strain>
    </source>
</reference>
<dbReference type="InterPro" id="IPR050266">
    <property type="entry name" value="AB_hydrolase_sf"/>
</dbReference>
<dbReference type="Gene3D" id="3.40.50.1820">
    <property type="entry name" value="alpha/beta hydrolase"/>
    <property type="match status" value="1"/>
</dbReference>
<dbReference type="OrthoDB" id="59888at2"/>
<dbReference type="Proteomes" id="UP000290649">
    <property type="component" value="Unassembled WGS sequence"/>
</dbReference>
<gene>
    <name evidence="2" type="ORF">DS745_04190</name>
</gene>
<dbReference type="EMBL" id="QOUX01000001">
    <property type="protein sequence ID" value="RXJ04590.1"/>
    <property type="molecule type" value="Genomic_DNA"/>
</dbReference>
<feature type="domain" description="AB hydrolase-1" evidence="1">
    <location>
        <begin position="58"/>
        <end position="192"/>
    </location>
</feature>
<evidence type="ECO:0000313" key="3">
    <source>
        <dbReference type="Proteomes" id="UP000290649"/>
    </source>
</evidence>
<dbReference type="SUPFAM" id="SSF53474">
    <property type="entry name" value="alpha/beta-Hydrolases"/>
    <property type="match status" value="1"/>
</dbReference>
<dbReference type="InterPro" id="IPR029058">
    <property type="entry name" value="AB_hydrolase_fold"/>
</dbReference>
<accession>A0A4Q0VYR0</accession>
<dbReference type="Pfam" id="PF00561">
    <property type="entry name" value="Abhydrolase_1"/>
    <property type="match status" value="1"/>
</dbReference>
<dbReference type="RefSeq" id="WP_129076949.1">
    <property type="nucleotide sequence ID" value="NZ_QOUX01000001.1"/>
</dbReference>
<dbReference type="GO" id="GO:0046464">
    <property type="term" value="P:acylglycerol catabolic process"/>
    <property type="evidence" value="ECO:0007669"/>
    <property type="project" value="TreeGrafter"/>
</dbReference>
<keyword evidence="2" id="KW-0378">Hydrolase</keyword>
<comment type="caution">
    <text evidence="2">The sequence shown here is derived from an EMBL/GenBank/DDBJ whole genome shotgun (WGS) entry which is preliminary data.</text>
</comment>
<dbReference type="GO" id="GO:0047372">
    <property type="term" value="F:monoacylglycerol lipase activity"/>
    <property type="evidence" value="ECO:0007669"/>
    <property type="project" value="TreeGrafter"/>
</dbReference>
<evidence type="ECO:0000259" key="1">
    <source>
        <dbReference type="Pfam" id="PF00561"/>
    </source>
</evidence>
<dbReference type="PANTHER" id="PTHR43798">
    <property type="entry name" value="MONOACYLGLYCEROL LIPASE"/>
    <property type="match status" value="1"/>
</dbReference>
<dbReference type="PANTHER" id="PTHR43798:SF33">
    <property type="entry name" value="HYDROLASE, PUTATIVE (AFU_ORTHOLOGUE AFUA_2G14860)-RELATED"/>
    <property type="match status" value="1"/>
</dbReference>
<dbReference type="PRINTS" id="PR00111">
    <property type="entry name" value="ABHYDROLASE"/>
</dbReference>
<dbReference type="AlphaFoldDB" id="A0A4Q0VYR0"/>
<proteinExistence type="predicted"/>
<protein>
    <submittedName>
        <fullName evidence="2">Alpha/beta hydrolase</fullName>
    </submittedName>
</protein>
<dbReference type="InterPro" id="IPR000073">
    <property type="entry name" value="AB_hydrolase_1"/>
</dbReference>
<name>A0A4Q0VYR0_9BACI</name>
<keyword evidence="3" id="KW-1185">Reference proteome</keyword>
<sequence length="310" mass="35096">MNIDSVLKASLSIIGFPFTITNILINQVKKVKELGELVEVDNRNIHTIFTGEEEANPTVILDSGLSCCSIDWHFIQPELSKFARVVSFDRAGYGWSSPTKGMNTSEEVVDDLTKVLEKLALKPPYILVGHSFGGLNMRLFASKYPEKVAALVLIDAVHEKRYMPNEWDAVRKKNHQKSLTLFRIGFITSSVGLPRLLRQPVGRKYLPGHFQKAVNYIGYHPNTFEAVYKEFIHSEKSALQVANAKPLDKDMPIRIVSSNNNDPTWVEHQELLCKLSNNTKQIKTDNSHSIHLENPEIVIKTIKDVFDEVK</sequence>